<evidence type="ECO:0000313" key="7">
    <source>
        <dbReference type="Proteomes" id="UP000595446"/>
    </source>
</evidence>
<reference evidence="6 7" key="1">
    <citation type="submission" date="2020-12" db="EMBL/GenBank/DDBJ databases">
        <title>Complete genome sequence of Mycobacterium heckeshornense JCM 15655T, closely related to a pathogenic non-tuberculous mycobacterial species Mycobacterium xenopi.</title>
        <authorList>
            <person name="Yoshida M."/>
            <person name="Fukano H."/>
            <person name="Asakura T."/>
            <person name="Suzuki M."/>
            <person name="Hoshino Y."/>
        </authorList>
    </citation>
    <scope>NUCLEOTIDE SEQUENCE [LARGE SCALE GENOMIC DNA]</scope>
    <source>
        <strain evidence="6 7">JCM 15655</strain>
    </source>
</reference>
<dbReference type="SUPFAM" id="SSF55048">
    <property type="entry name" value="Probable ACP-binding domain of malonyl-CoA ACP transacylase"/>
    <property type="match status" value="1"/>
</dbReference>
<dbReference type="PROSITE" id="PS50075">
    <property type="entry name" value="CARRIER"/>
    <property type="match status" value="1"/>
</dbReference>
<dbReference type="InterPro" id="IPR020806">
    <property type="entry name" value="PKS_PP-bd"/>
</dbReference>
<dbReference type="Pfam" id="PF08659">
    <property type="entry name" value="KR"/>
    <property type="match status" value="1"/>
</dbReference>
<evidence type="ECO:0000256" key="1">
    <source>
        <dbReference type="ARBA" id="ARBA00022450"/>
    </source>
</evidence>
<evidence type="ECO:0000313" key="6">
    <source>
        <dbReference type="EMBL" id="BCO35406.1"/>
    </source>
</evidence>
<dbReference type="GO" id="GO:0071770">
    <property type="term" value="P:DIM/DIP cell wall layer assembly"/>
    <property type="evidence" value="ECO:0007669"/>
    <property type="project" value="TreeGrafter"/>
</dbReference>
<dbReference type="GO" id="GO:0006633">
    <property type="term" value="P:fatty acid biosynthetic process"/>
    <property type="evidence" value="ECO:0007669"/>
    <property type="project" value="TreeGrafter"/>
</dbReference>
<name>A0A2G8BGC1_9MYCO</name>
<accession>A0A2G8BGC1</accession>
<dbReference type="InterPro" id="IPR036291">
    <property type="entry name" value="NAD(P)-bd_dom_sf"/>
</dbReference>
<keyword evidence="1" id="KW-0596">Phosphopantetheine</keyword>
<dbReference type="GO" id="GO:0031177">
    <property type="term" value="F:phosphopantetheine binding"/>
    <property type="evidence" value="ECO:0007669"/>
    <property type="project" value="InterPro"/>
</dbReference>
<dbReference type="CDD" id="cd05274">
    <property type="entry name" value="KR_FAS_SDR_x"/>
    <property type="match status" value="1"/>
</dbReference>
<dbReference type="SMART" id="SM00827">
    <property type="entry name" value="PKS_AT"/>
    <property type="match status" value="1"/>
</dbReference>
<dbReference type="NCBIfam" id="NF037940">
    <property type="entry name" value="PKS_MbtD"/>
    <property type="match status" value="1"/>
</dbReference>
<dbReference type="InterPro" id="IPR001227">
    <property type="entry name" value="Ac_transferase_dom_sf"/>
</dbReference>
<evidence type="ECO:0000256" key="2">
    <source>
        <dbReference type="ARBA" id="ARBA00022553"/>
    </source>
</evidence>
<dbReference type="RefSeq" id="WP_048890706.1">
    <property type="nucleotide sequence ID" value="NZ_AP024237.1"/>
</dbReference>
<dbReference type="InterPro" id="IPR036736">
    <property type="entry name" value="ACP-like_sf"/>
</dbReference>
<dbReference type="Proteomes" id="UP000595446">
    <property type="component" value="Chromosome"/>
</dbReference>
<protein>
    <submittedName>
        <fullName evidence="6">Polyketide synthase</fullName>
    </submittedName>
</protein>
<dbReference type="AlphaFoldDB" id="A0A2G8BGC1"/>
<dbReference type="Pfam" id="PF00550">
    <property type="entry name" value="PP-binding"/>
    <property type="match status" value="1"/>
</dbReference>
<dbReference type="SMART" id="SM00823">
    <property type="entry name" value="PKS_PP"/>
    <property type="match status" value="1"/>
</dbReference>
<keyword evidence="5" id="KW-0511">Multifunctional enzyme</keyword>
<dbReference type="InterPro" id="IPR050091">
    <property type="entry name" value="PKS_NRPS_Biosynth_Enz"/>
</dbReference>
<dbReference type="STRING" id="110505.ACT16_06935"/>
<sequence>MAVRSLPDGRIPVLLSAHEEDLISQDAAAILDYLHRFEPSVPAVAATVLRIRRVRRHRAVVRAADRTELAAALGKLARGEQHPLVVRSSMTVRPRIAFVCPGQGNQWPAMGADAYRRLPDYRAEADNCAAAFVAAGHPSPLPYLVDGTERHRSQVHIQGAQFTHCVSLAQVWRCYGILPTVCIGHSLGEVAAAYLAGAICLADAVAIVAARAAVVDQLAGRYGMAALGVGIDEAARLIGETAGWLEVSAVNGPASSVVSGDHDAVVALVGLAEQRGVFARVIDVDYPGHTSALEPLRAKFSELLPPSRFVDAPVEFVSSACGKVIGTDDDFNDYWCQNLCNTVRFDQAVRLATERGVNAFVELSAHPSLLSSLTDLADDESALIVGCGRRDAPTTDQLAASIAALAVAERGYRWNGLAGADDHRPLPNFPNAPMKAIHLWAEPEPLPPVAGSVLTMAVECWRPQAMPQRSNRARHRIAIVGPAITDTPVPDRLAESIAARPDCELTGVDEAEITVVIAPALTGTDAIAAVAEIAGRPEVVLPDYGTAVGPRCRSVWLITVGGEQVTPGDPVGLPAQAALTAMHRSVGFEFPDHRFAHLDLPSPDIDTDTARACVDVLLSDAVEVAIRNRRCFARVLRECRGPGWERPLDVAALDNVVISGGSGVIGRQYARYCVAHGARRVILLSRNGMDPAELDHVTSGHAVEVHAPRCDITNPTALSAVAAEYAGDGASLLIHAAGAARFATHNQITSADLHQVFAAKVIGLARLVTIWPLRRDTRILLCSSLSGVWGGYSHVAYAGCNRMLDVLAGHLRAAGLDCTAMRWGLWQGTDIAGADEIARVERSGLVAMEPDAAITASLRHRGDDPIILAADFDRLRIFLETQGMSMPFTSASCEPQPMAVSAETADRPLAEVVRTELAAALSLRDPASVDLGAALVDLGVDSLLALDLRTRLRRLTGRSIALARLLGGITGSELIDALQTATNHEPAAATRQAEVMETGKG</sequence>
<evidence type="ECO:0000256" key="4">
    <source>
        <dbReference type="ARBA" id="ARBA00022857"/>
    </source>
</evidence>
<dbReference type="SUPFAM" id="SSF47336">
    <property type="entry name" value="ACP-like"/>
    <property type="match status" value="1"/>
</dbReference>
<dbReference type="OrthoDB" id="9778690at2"/>
<keyword evidence="7" id="KW-1185">Reference proteome</keyword>
<dbReference type="InterPro" id="IPR009081">
    <property type="entry name" value="PP-bd_ACP"/>
</dbReference>
<dbReference type="GO" id="GO:0004312">
    <property type="term" value="F:fatty acid synthase activity"/>
    <property type="evidence" value="ECO:0007669"/>
    <property type="project" value="TreeGrafter"/>
</dbReference>
<dbReference type="Gene3D" id="3.40.50.720">
    <property type="entry name" value="NAD(P)-binding Rossmann-like Domain"/>
    <property type="match status" value="1"/>
</dbReference>
<dbReference type="InterPro" id="IPR006162">
    <property type="entry name" value="Ppantetheine_attach_site"/>
</dbReference>
<dbReference type="SUPFAM" id="SSF51735">
    <property type="entry name" value="NAD(P)-binding Rossmann-fold domains"/>
    <property type="match status" value="2"/>
</dbReference>
<dbReference type="SMART" id="SM00822">
    <property type="entry name" value="PKS_KR"/>
    <property type="match status" value="1"/>
</dbReference>
<keyword evidence="3" id="KW-0808">Transferase</keyword>
<organism evidence="6 7">
    <name type="scientific">Mycobacterium heckeshornense</name>
    <dbReference type="NCBI Taxonomy" id="110505"/>
    <lineage>
        <taxon>Bacteria</taxon>
        <taxon>Bacillati</taxon>
        <taxon>Actinomycetota</taxon>
        <taxon>Actinomycetes</taxon>
        <taxon>Mycobacteriales</taxon>
        <taxon>Mycobacteriaceae</taxon>
        <taxon>Mycobacterium</taxon>
    </lineage>
</organism>
<dbReference type="GO" id="GO:0005886">
    <property type="term" value="C:plasma membrane"/>
    <property type="evidence" value="ECO:0007669"/>
    <property type="project" value="TreeGrafter"/>
</dbReference>
<dbReference type="InterPro" id="IPR016035">
    <property type="entry name" value="Acyl_Trfase/lysoPLipase"/>
</dbReference>
<dbReference type="Gene3D" id="3.30.70.3290">
    <property type="match status" value="1"/>
</dbReference>
<evidence type="ECO:0000256" key="5">
    <source>
        <dbReference type="ARBA" id="ARBA00023268"/>
    </source>
</evidence>
<dbReference type="InterPro" id="IPR013968">
    <property type="entry name" value="PKS_KR"/>
</dbReference>
<keyword evidence="2" id="KW-0597">Phosphoprotein</keyword>
<dbReference type="InterPro" id="IPR014043">
    <property type="entry name" value="Acyl_transferase_dom"/>
</dbReference>
<dbReference type="Pfam" id="PF00698">
    <property type="entry name" value="Acyl_transf_1"/>
    <property type="match status" value="1"/>
</dbReference>
<dbReference type="PANTHER" id="PTHR43775:SF37">
    <property type="entry name" value="SI:DKEY-61P9.11"/>
    <property type="match status" value="1"/>
</dbReference>
<dbReference type="GO" id="GO:0005737">
    <property type="term" value="C:cytoplasm"/>
    <property type="evidence" value="ECO:0007669"/>
    <property type="project" value="TreeGrafter"/>
</dbReference>
<dbReference type="Gene3D" id="1.10.1200.10">
    <property type="entry name" value="ACP-like"/>
    <property type="match status" value="1"/>
</dbReference>
<evidence type="ECO:0000256" key="3">
    <source>
        <dbReference type="ARBA" id="ARBA00022679"/>
    </source>
</evidence>
<dbReference type="SUPFAM" id="SSF52151">
    <property type="entry name" value="FabD/lysophospholipase-like"/>
    <property type="match status" value="1"/>
</dbReference>
<dbReference type="EMBL" id="AP024237">
    <property type="protein sequence ID" value="BCO35406.1"/>
    <property type="molecule type" value="Genomic_DNA"/>
</dbReference>
<dbReference type="Gene3D" id="3.40.366.10">
    <property type="entry name" value="Malonyl-Coenzyme A Acyl Carrier Protein, domain 2"/>
    <property type="match status" value="1"/>
</dbReference>
<dbReference type="InterPro" id="IPR016036">
    <property type="entry name" value="Malonyl_transacylase_ACP-bd"/>
</dbReference>
<keyword evidence="4" id="KW-0521">NADP</keyword>
<dbReference type="PROSITE" id="PS00012">
    <property type="entry name" value="PHOSPHOPANTETHEINE"/>
    <property type="match status" value="1"/>
</dbReference>
<dbReference type="PANTHER" id="PTHR43775">
    <property type="entry name" value="FATTY ACID SYNTHASE"/>
    <property type="match status" value="1"/>
</dbReference>
<gene>
    <name evidence="6" type="primary">mbtD</name>
    <name evidence="6" type="ORF">MHEC_18390</name>
</gene>
<dbReference type="InterPro" id="IPR057326">
    <property type="entry name" value="KR_dom"/>
</dbReference>
<proteinExistence type="predicted"/>